<protein>
    <submittedName>
        <fullName evidence="1">ABC transporter permease</fullName>
    </submittedName>
</protein>
<dbReference type="Proteomes" id="UP000194733">
    <property type="component" value="Unassembled WGS sequence"/>
</dbReference>
<dbReference type="EMBL" id="NFCY01000029">
    <property type="protein sequence ID" value="OTX42700.1"/>
    <property type="molecule type" value="Genomic_DNA"/>
</dbReference>
<gene>
    <name evidence="1" type="ORF">BK724_25445</name>
</gene>
<accession>A0A9Q5SGA5</accession>
<evidence type="ECO:0000313" key="2">
    <source>
        <dbReference type="Proteomes" id="UP000194733"/>
    </source>
</evidence>
<comment type="caution">
    <text evidence="1">The sequence shown here is derived from an EMBL/GenBank/DDBJ whole genome shotgun (WGS) entry which is preliminary data.</text>
</comment>
<reference evidence="1 2" key="1">
    <citation type="submission" date="2016-10" db="EMBL/GenBank/DDBJ databases">
        <title>Comparative genomics of Bacillus thuringiensis reveals a path to pathogens against multiple invertebrate hosts.</title>
        <authorList>
            <person name="Zheng J."/>
            <person name="Gao Q."/>
            <person name="Liu H."/>
            <person name="Peng D."/>
            <person name="Ruan L."/>
            <person name="Sun M."/>
        </authorList>
    </citation>
    <scope>NUCLEOTIDE SEQUENCE [LARGE SCALE GENOMIC DNA]</scope>
    <source>
        <strain evidence="1">BGSC 4BB1</strain>
    </source>
</reference>
<evidence type="ECO:0000313" key="1">
    <source>
        <dbReference type="EMBL" id="OTX42700.1"/>
    </source>
</evidence>
<dbReference type="InterPro" id="IPR009751">
    <property type="entry name" value="CryBP1"/>
</dbReference>
<proteinExistence type="predicted"/>
<name>A0A9Q5SGA5_BACTU</name>
<sequence>MDEKPLRDEQLAQTSTSSCSTEEERQIPFCCVISVPHGFQPVPYCKPKLVYNLSCLGTVKETCRKIIQVDDCGQTEIDLHILKVKGCISFLVNIEVEPTYERDVCSSIPDTKEMILSCEGNVCVDHIIKCSVDCLPDVCLDCENILVSDLQVQPICEDECHFVKVTGYFQLDVI</sequence>
<dbReference type="RefSeq" id="WP_065212444.1">
    <property type="nucleotide sequence ID" value="NZ_NFCY01000029.1"/>
</dbReference>
<organism evidence="1 2">
    <name type="scientific">Bacillus thuringiensis serovar sooncheon</name>
    <dbReference type="NCBI Taxonomy" id="180891"/>
    <lineage>
        <taxon>Bacteria</taxon>
        <taxon>Bacillati</taxon>
        <taxon>Bacillota</taxon>
        <taxon>Bacilli</taxon>
        <taxon>Bacillales</taxon>
        <taxon>Bacillaceae</taxon>
        <taxon>Bacillus</taxon>
        <taxon>Bacillus cereus group</taxon>
    </lineage>
</organism>
<dbReference type="Pfam" id="PF07029">
    <property type="entry name" value="CryBP1"/>
    <property type="match status" value="1"/>
</dbReference>
<dbReference type="AlphaFoldDB" id="A0A9Q5SGA5"/>